<organism evidence="1 2">
    <name type="scientific">Lactuca sativa</name>
    <name type="common">Garden lettuce</name>
    <dbReference type="NCBI Taxonomy" id="4236"/>
    <lineage>
        <taxon>Eukaryota</taxon>
        <taxon>Viridiplantae</taxon>
        <taxon>Streptophyta</taxon>
        <taxon>Embryophyta</taxon>
        <taxon>Tracheophyta</taxon>
        <taxon>Spermatophyta</taxon>
        <taxon>Magnoliopsida</taxon>
        <taxon>eudicotyledons</taxon>
        <taxon>Gunneridae</taxon>
        <taxon>Pentapetalae</taxon>
        <taxon>asterids</taxon>
        <taxon>campanulids</taxon>
        <taxon>Asterales</taxon>
        <taxon>Asteraceae</taxon>
        <taxon>Cichorioideae</taxon>
        <taxon>Cichorieae</taxon>
        <taxon>Lactucinae</taxon>
        <taxon>Lactuca</taxon>
    </lineage>
</organism>
<evidence type="ECO:0000313" key="2">
    <source>
        <dbReference type="Proteomes" id="UP000235145"/>
    </source>
</evidence>
<protein>
    <submittedName>
        <fullName evidence="1">Uncharacterized protein</fullName>
    </submittedName>
</protein>
<proteinExistence type="predicted"/>
<keyword evidence="2" id="KW-1185">Reference proteome</keyword>
<name>A0A9R1V482_LACSA</name>
<reference evidence="1 2" key="1">
    <citation type="journal article" date="2017" name="Nat. Commun.">
        <title>Genome assembly with in vitro proximity ligation data and whole-genome triplication in lettuce.</title>
        <authorList>
            <person name="Reyes-Chin-Wo S."/>
            <person name="Wang Z."/>
            <person name="Yang X."/>
            <person name="Kozik A."/>
            <person name="Arikit S."/>
            <person name="Song C."/>
            <person name="Xia L."/>
            <person name="Froenicke L."/>
            <person name="Lavelle D.O."/>
            <person name="Truco M.J."/>
            <person name="Xia R."/>
            <person name="Zhu S."/>
            <person name="Xu C."/>
            <person name="Xu H."/>
            <person name="Xu X."/>
            <person name="Cox K."/>
            <person name="Korf I."/>
            <person name="Meyers B.C."/>
            <person name="Michelmore R.W."/>
        </authorList>
    </citation>
    <scope>NUCLEOTIDE SEQUENCE [LARGE SCALE GENOMIC DNA]</scope>
    <source>
        <strain evidence="2">cv. Salinas</strain>
        <tissue evidence="1">Seedlings</tissue>
    </source>
</reference>
<sequence length="107" mass="12311">MYTLCIFSYNLTNTHIIAFLDSGVSKAHYAIDIYKETKTIYCKRLVYELQRVTKVRLGSYRGSRNVLGDSREVAFKRNISNSIKLALSIVYLDSYHGYCCMNVGHNL</sequence>
<dbReference type="EMBL" id="NBSK02000006">
    <property type="protein sequence ID" value="KAJ0199306.1"/>
    <property type="molecule type" value="Genomic_DNA"/>
</dbReference>
<accession>A0A9R1V482</accession>
<evidence type="ECO:0000313" key="1">
    <source>
        <dbReference type="EMBL" id="KAJ0199306.1"/>
    </source>
</evidence>
<comment type="caution">
    <text evidence="1">The sequence shown here is derived from an EMBL/GenBank/DDBJ whole genome shotgun (WGS) entry which is preliminary data.</text>
</comment>
<gene>
    <name evidence="1" type="ORF">LSAT_V11C600300740</name>
</gene>
<dbReference type="AlphaFoldDB" id="A0A9R1V482"/>
<dbReference type="Proteomes" id="UP000235145">
    <property type="component" value="Unassembled WGS sequence"/>
</dbReference>